<gene>
    <name evidence="1" type="ORF">GCM10023321_73070</name>
</gene>
<sequence length="40" mass="4349">MVSVLIPEEAGGVPDADRLDRALPWIAESFTLPREALSEP</sequence>
<organism evidence="1 2">
    <name type="scientific">Pseudonocardia eucalypti</name>
    <dbReference type="NCBI Taxonomy" id="648755"/>
    <lineage>
        <taxon>Bacteria</taxon>
        <taxon>Bacillati</taxon>
        <taxon>Actinomycetota</taxon>
        <taxon>Actinomycetes</taxon>
        <taxon>Pseudonocardiales</taxon>
        <taxon>Pseudonocardiaceae</taxon>
        <taxon>Pseudonocardia</taxon>
    </lineage>
</organism>
<evidence type="ECO:0000313" key="1">
    <source>
        <dbReference type="EMBL" id="GAA5172769.1"/>
    </source>
</evidence>
<name>A0ABP9R895_9PSEU</name>
<comment type="caution">
    <text evidence="1">The sequence shown here is derived from an EMBL/GenBank/DDBJ whole genome shotgun (WGS) entry which is preliminary data.</text>
</comment>
<keyword evidence="2" id="KW-1185">Reference proteome</keyword>
<dbReference type="EMBL" id="BAABJP010000052">
    <property type="protein sequence ID" value="GAA5172769.1"/>
    <property type="molecule type" value="Genomic_DNA"/>
</dbReference>
<protein>
    <submittedName>
        <fullName evidence="1">Uncharacterized protein</fullName>
    </submittedName>
</protein>
<reference evidence="2" key="1">
    <citation type="journal article" date="2019" name="Int. J. Syst. Evol. Microbiol.">
        <title>The Global Catalogue of Microorganisms (GCM) 10K type strain sequencing project: providing services to taxonomists for standard genome sequencing and annotation.</title>
        <authorList>
            <consortium name="The Broad Institute Genomics Platform"/>
            <consortium name="The Broad Institute Genome Sequencing Center for Infectious Disease"/>
            <person name="Wu L."/>
            <person name="Ma J."/>
        </authorList>
    </citation>
    <scope>NUCLEOTIDE SEQUENCE [LARGE SCALE GENOMIC DNA]</scope>
    <source>
        <strain evidence="2">JCM 18303</strain>
    </source>
</reference>
<proteinExistence type="predicted"/>
<evidence type="ECO:0000313" key="2">
    <source>
        <dbReference type="Proteomes" id="UP001428817"/>
    </source>
</evidence>
<dbReference type="Proteomes" id="UP001428817">
    <property type="component" value="Unassembled WGS sequence"/>
</dbReference>
<accession>A0ABP9R895</accession>